<accession>A0ABV8Z4H3</accession>
<feature type="region of interest" description="Disordered" evidence="1">
    <location>
        <begin position="159"/>
        <end position="178"/>
    </location>
</feature>
<feature type="domain" description="Mycothiol-dependent maleylpyruvate isomerase metal-binding" evidence="2">
    <location>
        <begin position="15"/>
        <end position="134"/>
    </location>
</feature>
<dbReference type="InterPro" id="IPR034660">
    <property type="entry name" value="DinB/YfiT-like"/>
</dbReference>
<dbReference type="Gene3D" id="1.20.120.450">
    <property type="entry name" value="dinb family like domain"/>
    <property type="match status" value="1"/>
</dbReference>
<protein>
    <submittedName>
        <fullName evidence="3">TIGR03086 family metal-binding protein</fullName>
    </submittedName>
</protein>
<dbReference type="SUPFAM" id="SSF109854">
    <property type="entry name" value="DinB/YfiT-like putative metalloenzymes"/>
    <property type="match status" value="1"/>
</dbReference>
<comment type="caution">
    <text evidence="3">The sequence shown here is derived from an EMBL/GenBank/DDBJ whole genome shotgun (WGS) entry which is preliminary data.</text>
</comment>
<organism evidence="3 4">
    <name type="scientific">Streptomyces xiangluensis</name>
    <dbReference type="NCBI Taxonomy" id="2665720"/>
    <lineage>
        <taxon>Bacteria</taxon>
        <taxon>Bacillati</taxon>
        <taxon>Actinomycetota</taxon>
        <taxon>Actinomycetes</taxon>
        <taxon>Kitasatosporales</taxon>
        <taxon>Streptomycetaceae</taxon>
        <taxon>Streptomyces</taxon>
    </lineage>
</organism>
<keyword evidence="4" id="KW-1185">Reference proteome</keyword>
<dbReference type="InterPro" id="IPR017520">
    <property type="entry name" value="CHP03086"/>
</dbReference>
<dbReference type="Pfam" id="PF11716">
    <property type="entry name" value="MDMPI_N"/>
    <property type="match status" value="1"/>
</dbReference>
<evidence type="ECO:0000313" key="4">
    <source>
        <dbReference type="Proteomes" id="UP001596012"/>
    </source>
</evidence>
<reference evidence="4" key="1">
    <citation type="journal article" date="2019" name="Int. J. Syst. Evol. Microbiol.">
        <title>The Global Catalogue of Microorganisms (GCM) 10K type strain sequencing project: providing services to taxonomists for standard genome sequencing and annotation.</title>
        <authorList>
            <consortium name="The Broad Institute Genomics Platform"/>
            <consortium name="The Broad Institute Genome Sequencing Center for Infectious Disease"/>
            <person name="Wu L."/>
            <person name="Ma J."/>
        </authorList>
    </citation>
    <scope>NUCLEOTIDE SEQUENCE [LARGE SCALE GENOMIC DNA]</scope>
    <source>
        <strain evidence="4">DT43</strain>
    </source>
</reference>
<evidence type="ECO:0000313" key="3">
    <source>
        <dbReference type="EMBL" id="MFC4472363.1"/>
    </source>
</evidence>
<name>A0ABV8Z4H3_9ACTN</name>
<proteinExistence type="predicted"/>
<dbReference type="InterPro" id="IPR017517">
    <property type="entry name" value="Maleyloyr_isom"/>
</dbReference>
<sequence>MKNTGLDIVELDRIAVHESMRVLDAAGAEDWARPTPCAGWDLRRLVAHMAAQHHGFAAAARGAGAETEYWREPEDMSEPTRTHRGAATAVLAAFAEPGVGEREFALPELGMVVPGRIAVGFHFIDYVVHAWDVAAALGIGLRLPDEVLAAGLAVARRVPADPASRGPGSAFAPGLDVPGGAGPLDETLRLLGRSPEAWPDPLGTAAVKG</sequence>
<dbReference type="RefSeq" id="WP_386356026.1">
    <property type="nucleotide sequence ID" value="NZ_JBHSFG010000119.1"/>
</dbReference>
<evidence type="ECO:0000259" key="2">
    <source>
        <dbReference type="Pfam" id="PF11716"/>
    </source>
</evidence>
<gene>
    <name evidence="3" type="ORF">ACFPH6_49185</name>
</gene>
<dbReference type="NCBIfam" id="TIGR03083">
    <property type="entry name" value="maleylpyruvate isomerase family mycothiol-dependent enzyme"/>
    <property type="match status" value="1"/>
</dbReference>
<dbReference type="EMBL" id="JBHSFG010000119">
    <property type="protein sequence ID" value="MFC4472363.1"/>
    <property type="molecule type" value="Genomic_DNA"/>
</dbReference>
<dbReference type="Proteomes" id="UP001596012">
    <property type="component" value="Unassembled WGS sequence"/>
</dbReference>
<evidence type="ECO:0000256" key="1">
    <source>
        <dbReference type="SAM" id="MobiDB-lite"/>
    </source>
</evidence>
<dbReference type="NCBIfam" id="TIGR03086">
    <property type="entry name" value="TIGR03086 family metal-binding protein"/>
    <property type="match status" value="1"/>
</dbReference>
<dbReference type="InterPro" id="IPR024344">
    <property type="entry name" value="MDMPI_metal-binding"/>
</dbReference>